<dbReference type="SUPFAM" id="SSF81301">
    <property type="entry name" value="Nucleotidyltransferase"/>
    <property type="match status" value="1"/>
</dbReference>
<name>A0A5B8I3J8_9GAMM</name>
<dbReference type="KEGG" id="dic:Dpoa569_0001004"/>
<dbReference type="PANTHER" id="PTHR34822:SF1">
    <property type="entry name" value="GRPB FAMILY PROTEIN"/>
    <property type="match status" value="1"/>
</dbReference>
<accession>A0A5B8I3J8</accession>
<dbReference type="RefSeq" id="WP_042872008.1">
    <property type="nucleotide sequence ID" value="NZ_CM001975.1"/>
</dbReference>
<protein>
    <submittedName>
        <fullName evidence="1">GrpB family protein</fullName>
    </submittedName>
</protein>
<dbReference type="EMBL" id="CP042220">
    <property type="protein sequence ID" value="QDX29264.1"/>
    <property type="molecule type" value="Genomic_DNA"/>
</dbReference>
<keyword evidence="2" id="KW-1185">Reference proteome</keyword>
<evidence type="ECO:0000313" key="2">
    <source>
        <dbReference type="Proteomes" id="UP000320591"/>
    </source>
</evidence>
<dbReference type="OrthoDB" id="9799092at2"/>
<dbReference type="PANTHER" id="PTHR34822">
    <property type="entry name" value="GRPB DOMAIN PROTEIN (AFU_ORTHOLOGUE AFUA_1G01530)"/>
    <property type="match status" value="1"/>
</dbReference>
<proteinExistence type="predicted"/>
<dbReference type="Pfam" id="PF04229">
    <property type="entry name" value="GrpB"/>
    <property type="match status" value="1"/>
</dbReference>
<dbReference type="AlphaFoldDB" id="A0A5B8I3J8"/>
<evidence type="ECO:0000313" key="1">
    <source>
        <dbReference type="EMBL" id="QDX29264.1"/>
    </source>
</evidence>
<sequence>MALTSQIVEYTNQWSDMFIAEKTRLITVFGPKIIRIHHIGSTAIPGIAAKPEIDILVEVSDHEDENNIVHKMAVLGYIKGKDLSEGHHFYRRDVNGIRTHKVHVCLTGHTEIFRMILFRDILRQDSILRQQYQNLKLELESTNKFGIKEYLEKKAPFINEVIDSTLKAKQ</sequence>
<dbReference type="InterPro" id="IPR007344">
    <property type="entry name" value="GrpB/CoaE"/>
</dbReference>
<dbReference type="Proteomes" id="UP000320591">
    <property type="component" value="Chromosome"/>
</dbReference>
<dbReference type="InterPro" id="IPR043519">
    <property type="entry name" value="NT_sf"/>
</dbReference>
<reference evidence="1 2" key="1">
    <citation type="journal article" date="2019" name="Environ. Microbiol.">
        <title>The phytopathogenic nature of Dickeya aquatica 174/2 and the dynamic early evolution of Dickeya pathogenicity.</title>
        <authorList>
            <person name="Duprey A."/>
            <person name="Taib N."/>
            <person name="Leonard S."/>
            <person name="Garin T."/>
            <person name="Flandrois J.P."/>
            <person name="Nasser W."/>
            <person name="Brochier-Armanet C."/>
            <person name="Reverchon S."/>
        </authorList>
    </citation>
    <scope>NUCLEOTIDE SEQUENCE [LARGE SCALE GENOMIC DNA]</scope>
    <source>
        <strain evidence="1 2">NCPPB 569</strain>
    </source>
</reference>
<organism evidence="1 2">
    <name type="scientific">Dickeya poaceiphila</name>
    <dbReference type="NCBI Taxonomy" id="568768"/>
    <lineage>
        <taxon>Bacteria</taxon>
        <taxon>Pseudomonadati</taxon>
        <taxon>Pseudomonadota</taxon>
        <taxon>Gammaproteobacteria</taxon>
        <taxon>Enterobacterales</taxon>
        <taxon>Pectobacteriaceae</taxon>
        <taxon>Dickeya</taxon>
    </lineage>
</organism>
<gene>
    <name evidence="1" type="ORF">Dpoa569_0001004</name>
</gene>
<dbReference type="STRING" id="568768.GCA_000406125_02876"/>
<dbReference type="Gene3D" id="3.30.460.10">
    <property type="entry name" value="Beta Polymerase, domain 2"/>
    <property type="match status" value="1"/>
</dbReference>